<feature type="region of interest" description="Disordered" evidence="1">
    <location>
        <begin position="636"/>
        <end position="707"/>
    </location>
</feature>
<keyword evidence="3" id="KW-1185">Reference proteome</keyword>
<feature type="compositionally biased region" description="Low complexity" evidence="1">
    <location>
        <begin position="520"/>
        <end position="543"/>
    </location>
</feature>
<evidence type="ECO:0000256" key="1">
    <source>
        <dbReference type="SAM" id="MobiDB-lite"/>
    </source>
</evidence>
<evidence type="ECO:0000313" key="3">
    <source>
        <dbReference type="Proteomes" id="UP000694867"/>
    </source>
</evidence>
<feature type="compositionally biased region" description="Low complexity" evidence="1">
    <location>
        <begin position="588"/>
        <end position="603"/>
    </location>
</feature>
<reference evidence="4" key="1">
    <citation type="submission" date="2025-08" db="UniProtKB">
        <authorList>
            <consortium name="RefSeq"/>
        </authorList>
    </citation>
    <scope>IDENTIFICATION</scope>
</reference>
<feature type="compositionally biased region" description="Low complexity" evidence="1">
    <location>
        <begin position="154"/>
        <end position="210"/>
    </location>
</feature>
<feature type="compositionally biased region" description="Polar residues" evidence="1">
    <location>
        <begin position="143"/>
        <end position="153"/>
    </location>
</feature>
<evidence type="ECO:0000313" key="4">
    <source>
        <dbReference type="RefSeq" id="XP_018495753.1"/>
    </source>
</evidence>
<sequence>MANFLSGPLIVVLGEARNNALVSGFLGMGLGFRTEGSSGSLAVSGGGETVRVICEGSLSEPTFEISKVEPWNSVRVTLSVPREAAAKLSRLAASRDPQLRELGILSVQVASERIFTLSNNNNNNNSSNNNSASNTAGSPTNNIVPNASNNGLYNASGTNSSACSSSGQSTNNSSGNTTLTSSASSLKPITNSSATTGNATSSISNNNNSCNNVNNGSNFGNSKVAATMSGATPTTFVAPYAPPTSTQGSPMSNGPLNSCESLGSFPTSTVPSSTTNTNSSSQDVFLKPHPVSGGPGGGSSGGFRSPNVVAPPNSVIPPYQSPGAKPNHASVHGSSSTTGGKSTKAGGKGRAGGNGSTTPAMTQDEYESMQAKIAESIESVIQTQRRLFEEDQKREREMKDCLKVEAATPPLDGTMPEVSEEDLDTLQELLLSQGDLDISDATLSAFETSPLTDQPENVRKQRMQHQLHLQQQQQNQQMGAVNQRKMQGTGGMMPSIIDNRNSSLVHMLDRKGPEVRLMHQQQPQQQQQQQGVHGMQQSQQHLQNHLQQNNIYQQQPQMQQPMQQMYRIQHQQQQPQQFGNVPAGGMMQQQAQQQPQQQQTQFQVRGAQRMMGPMQTQLMNPQQRIQIMQQQQVNMQLQQQNPQQQQQQQGMMQQMQGQPPMQQRLAMQQQQLGQPQQQPQPQQMGQPQQMVQQQQMGQQMGNQQNMQQQMQLQRLLQLQQQQPQSMQNQPQMQQGHQQFIGQQQVMQQQQQPLQQQQVQQQMQQQGMMPQQATQQGLNMQQQPHLQPVQQNQQMVYRHQIQLQQQQLQQQPMQQHQIIMQQQQPLQQQQHVNITNGPYQHHIHHQQQQQQQQQPQQQPGVQQMSRAVSMQSPVGSGGILINQMANPAGGTMMHQGQQVQVQQQVPPQQQQQQQMMRQHHVLHAGPPSNHSPAAGSPQVRSTSASPSPATTPDSRASPQSYNCIGAGPLMGIGGSSPLHHQNNGRSSAGPTPPSAQHSPSTDSQDRMTPQGMMGTIQQPNCIVGVVGGGGMVDGLIGSENADAKTIQVVALPKSATKNNQINLISTVTLQVKTVDSVEGTHALESGFKRRMDDMPGHPQAAAKVVKH</sequence>
<feature type="domain" description="Nuclear receptor coactivator 6 TRADD-N" evidence="2">
    <location>
        <begin position="62"/>
        <end position="167"/>
    </location>
</feature>
<dbReference type="KEGG" id="goe:108864486"/>
<feature type="region of interest" description="Disordered" evidence="1">
    <location>
        <begin position="839"/>
        <end position="1013"/>
    </location>
</feature>
<accession>A0AAJ7L5S0</accession>
<feature type="compositionally biased region" description="Low complexity" evidence="1">
    <location>
        <begin position="119"/>
        <end position="142"/>
    </location>
</feature>
<feature type="region of interest" description="Disordered" evidence="1">
    <location>
        <begin position="767"/>
        <end position="792"/>
    </location>
</feature>
<feature type="compositionally biased region" description="Low complexity" evidence="1">
    <location>
        <begin position="845"/>
        <end position="862"/>
    </location>
</feature>
<feature type="compositionally biased region" description="Low complexity" evidence="1">
    <location>
        <begin position="333"/>
        <end position="345"/>
    </location>
</feature>
<dbReference type="AlphaFoldDB" id="A0AAJ7L5S0"/>
<feature type="compositionally biased region" description="Low complexity" evidence="1">
    <location>
        <begin position="264"/>
        <end position="281"/>
    </location>
</feature>
<feature type="region of interest" description="Disordered" evidence="1">
    <location>
        <begin position="516"/>
        <end position="543"/>
    </location>
</feature>
<feature type="compositionally biased region" description="Gly residues" evidence="1">
    <location>
        <begin position="346"/>
        <end position="355"/>
    </location>
</feature>
<dbReference type="InterPro" id="IPR032715">
    <property type="entry name" value="NCOA6_TRADD-N"/>
</dbReference>
<feature type="compositionally biased region" description="Polar residues" evidence="1">
    <location>
        <begin position="863"/>
        <end position="873"/>
    </location>
</feature>
<protein>
    <recommendedName>
        <fullName evidence="2">Nuclear receptor coactivator 6 TRADD-N domain-containing protein</fullName>
    </recommendedName>
</protein>
<feature type="compositionally biased region" description="Polar residues" evidence="1">
    <location>
        <begin position="977"/>
        <end position="1001"/>
    </location>
</feature>
<gene>
    <name evidence="4" type="primary">LOC108864486</name>
</gene>
<evidence type="ECO:0000259" key="2">
    <source>
        <dbReference type="Pfam" id="PF13820"/>
    </source>
</evidence>
<dbReference type="GeneID" id="108864486"/>
<name>A0AAJ7L5S0_9ACAR</name>
<dbReference type="Pfam" id="PF13820">
    <property type="entry name" value="NCOA6_TRADD-N"/>
    <property type="match status" value="1"/>
</dbReference>
<feature type="compositionally biased region" description="Polar residues" evidence="1">
    <location>
        <begin position="243"/>
        <end position="261"/>
    </location>
</feature>
<feature type="region of interest" description="Disordered" evidence="1">
    <location>
        <begin position="119"/>
        <end position="210"/>
    </location>
</feature>
<feature type="region of interest" description="Disordered" evidence="1">
    <location>
        <begin position="238"/>
        <end position="361"/>
    </location>
</feature>
<organism evidence="3 4">
    <name type="scientific">Galendromus occidentalis</name>
    <name type="common">western predatory mite</name>
    <dbReference type="NCBI Taxonomy" id="34638"/>
    <lineage>
        <taxon>Eukaryota</taxon>
        <taxon>Metazoa</taxon>
        <taxon>Ecdysozoa</taxon>
        <taxon>Arthropoda</taxon>
        <taxon>Chelicerata</taxon>
        <taxon>Arachnida</taxon>
        <taxon>Acari</taxon>
        <taxon>Parasitiformes</taxon>
        <taxon>Mesostigmata</taxon>
        <taxon>Gamasina</taxon>
        <taxon>Phytoseioidea</taxon>
        <taxon>Phytoseiidae</taxon>
        <taxon>Typhlodrominae</taxon>
        <taxon>Galendromus</taxon>
    </lineage>
</organism>
<feature type="region of interest" description="Disordered" evidence="1">
    <location>
        <begin position="555"/>
        <end position="603"/>
    </location>
</feature>
<dbReference type="RefSeq" id="XP_018495753.1">
    <property type="nucleotide sequence ID" value="XM_018640237.1"/>
</dbReference>
<feature type="compositionally biased region" description="Low complexity" evidence="1">
    <location>
        <begin position="896"/>
        <end position="913"/>
    </location>
</feature>
<feature type="compositionally biased region" description="Low complexity" evidence="1">
    <location>
        <begin position="939"/>
        <end position="957"/>
    </location>
</feature>
<proteinExistence type="predicted"/>
<feature type="compositionally biased region" description="Low complexity" evidence="1">
    <location>
        <begin position="555"/>
        <end position="577"/>
    </location>
</feature>
<dbReference type="Proteomes" id="UP000694867">
    <property type="component" value="Unplaced"/>
</dbReference>